<name>A0A8R7JY59_TRIUA</name>
<dbReference type="Gramene" id="TuG1812G0100001582.01.T01">
    <property type="protein sequence ID" value="TuG1812G0100001582.01.T01.cds454613"/>
    <property type="gene ID" value="TuG1812G0100001582.01"/>
</dbReference>
<reference evidence="2" key="3">
    <citation type="submission" date="2022-06" db="UniProtKB">
        <authorList>
            <consortium name="EnsemblPlants"/>
        </authorList>
    </citation>
    <scope>IDENTIFICATION</scope>
</reference>
<dbReference type="Proteomes" id="UP000015106">
    <property type="component" value="Chromosome 1"/>
</dbReference>
<evidence type="ECO:0000313" key="3">
    <source>
        <dbReference type="Proteomes" id="UP000015106"/>
    </source>
</evidence>
<evidence type="ECO:0000313" key="2">
    <source>
        <dbReference type="EnsemblPlants" id="TuG1812G0100001582.01.T01.cds454613"/>
    </source>
</evidence>
<sequence>MSSYIASTGILRRAAASEAPGFAGGQLRRKHRDSPASSRLSPSCCVASMGLQHRSWWRAGLHGSSISREIQQMVRRGSSWFASMELLLFASPWEHLSNEQRR</sequence>
<proteinExistence type="predicted"/>
<dbReference type="AlphaFoldDB" id="A0A8R7JY59"/>
<feature type="region of interest" description="Disordered" evidence="1">
    <location>
        <begin position="21"/>
        <end position="42"/>
    </location>
</feature>
<reference evidence="3" key="1">
    <citation type="journal article" date="2013" name="Nature">
        <title>Draft genome of the wheat A-genome progenitor Triticum urartu.</title>
        <authorList>
            <person name="Ling H.Q."/>
            <person name="Zhao S."/>
            <person name="Liu D."/>
            <person name="Wang J."/>
            <person name="Sun H."/>
            <person name="Zhang C."/>
            <person name="Fan H."/>
            <person name="Li D."/>
            <person name="Dong L."/>
            <person name="Tao Y."/>
            <person name="Gao C."/>
            <person name="Wu H."/>
            <person name="Li Y."/>
            <person name="Cui Y."/>
            <person name="Guo X."/>
            <person name="Zheng S."/>
            <person name="Wang B."/>
            <person name="Yu K."/>
            <person name="Liang Q."/>
            <person name="Yang W."/>
            <person name="Lou X."/>
            <person name="Chen J."/>
            <person name="Feng M."/>
            <person name="Jian J."/>
            <person name="Zhang X."/>
            <person name="Luo G."/>
            <person name="Jiang Y."/>
            <person name="Liu J."/>
            <person name="Wang Z."/>
            <person name="Sha Y."/>
            <person name="Zhang B."/>
            <person name="Wu H."/>
            <person name="Tang D."/>
            <person name="Shen Q."/>
            <person name="Xue P."/>
            <person name="Zou S."/>
            <person name="Wang X."/>
            <person name="Liu X."/>
            <person name="Wang F."/>
            <person name="Yang Y."/>
            <person name="An X."/>
            <person name="Dong Z."/>
            <person name="Zhang K."/>
            <person name="Zhang X."/>
            <person name="Luo M.C."/>
            <person name="Dvorak J."/>
            <person name="Tong Y."/>
            <person name="Wang J."/>
            <person name="Yang H."/>
            <person name="Li Z."/>
            <person name="Wang D."/>
            <person name="Zhang A."/>
            <person name="Wang J."/>
        </authorList>
    </citation>
    <scope>NUCLEOTIDE SEQUENCE</scope>
    <source>
        <strain evidence="3">cv. G1812</strain>
    </source>
</reference>
<reference evidence="2" key="2">
    <citation type="submission" date="2018-03" db="EMBL/GenBank/DDBJ databases">
        <title>The Triticum urartu genome reveals the dynamic nature of wheat genome evolution.</title>
        <authorList>
            <person name="Ling H."/>
            <person name="Ma B."/>
            <person name="Shi X."/>
            <person name="Liu H."/>
            <person name="Dong L."/>
            <person name="Sun H."/>
            <person name="Cao Y."/>
            <person name="Gao Q."/>
            <person name="Zheng S."/>
            <person name="Li Y."/>
            <person name="Yu Y."/>
            <person name="Du H."/>
            <person name="Qi M."/>
            <person name="Li Y."/>
            <person name="Yu H."/>
            <person name="Cui Y."/>
            <person name="Wang N."/>
            <person name="Chen C."/>
            <person name="Wu H."/>
            <person name="Zhao Y."/>
            <person name="Zhang J."/>
            <person name="Li Y."/>
            <person name="Zhou W."/>
            <person name="Zhang B."/>
            <person name="Hu W."/>
            <person name="Eijk M."/>
            <person name="Tang J."/>
            <person name="Witsenboer H."/>
            <person name="Zhao S."/>
            <person name="Li Z."/>
            <person name="Zhang A."/>
            <person name="Wang D."/>
            <person name="Liang C."/>
        </authorList>
    </citation>
    <scope>NUCLEOTIDE SEQUENCE [LARGE SCALE GENOMIC DNA]</scope>
    <source>
        <strain evidence="2">cv. G1812</strain>
    </source>
</reference>
<keyword evidence="3" id="KW-1185">Reference proteome</keyword>
<evidence type="ECO:0000256" key="1">
    <source>
        <dbReference type="SAM" id="MobiDB-lite"/>
    </source>
</evidence>
<organism evidence="2 3">
    <name type="scientific">Triticum urartu</name>
    <name type="common">Red wild einkorn</name>
    <name type="synonym">Crithodium urartu</name>
    <dbReference type="NCBI Taxonomy" id="4572"/>
    <lineage>
        <taxon>Eukaryota</taxon>
        <taxon>Viridiplantae</taxon>
        <taxon>Streptophyta</taxon>
        <taxon>Embryophyta</taxon>
        <taxon>Tracheophyta</taxon>
        <taxon>Spermatophyta</taxon>
        <taxon>Magnoliopsida</taxon>
        <taxon>Liliopsida</taxon>
        <taxon>Poales</taxon>
        <taxon>Poaceae</taxon>
        <taxon>BOP clade</taxon>
        <taxon>Pooideae</taxon>
        <taxon>Triticodae</taxon>
        <taxon>Triticeae</taxon>
        <taxon>Triticinae</taxon>
        <taxon>Triticum</taxon>
    </lineage>
</organism>
<accession>A0A8R7JY59</accession>
<protein>
    <submittedName>
        <fullName evidence="2">Uncharacterized protein</fullName>
    </submittedName>
</protein>
<dbReference type="EnsemblPlants" id="TuG1812G0100001582.01.T01">
    <property type="protein sequence ID" value="TuG1812G0100001582.01.T01.cds454613"/>
    <property type="gene ID" value="TuG1812G0100001582.01"/>
</dbReference>